<dbReference type="EMBL" id="CP123443">
    <property type="protein sequence ID" value="WGK69290.1"/>
    <property type="molecule type" value="Genomic_DNA"/>
</dbReference>
<reference evidence="4 5" key="1">
    <citation type="submission" date="2023-04" db="EMBL/GenBank/DDBJ databases">
        <title>Spirochaete genome identified in red abalone sample constitutes a novel genus.</title>
        <authorList>
            <person name="Sharma S.P."/>
            <person name="Purcell C.M."/>
            <person name="Hyde J.R."/>
            <person name="Severin A.J."/>
        </authorList>
    </citation>
    <scope>NUCLEOTIDE SEQUENCE [LARGE SCALE GENOMIC DNA]</scope>
    <source>
        <strain evidence="4 5">SP-2023</strain>
    </source>
</reference>
<gene>
    <name evidence="4" type="ORF">P0082_00085</name>
</gene>
<sequence length="290" mass="33061">MLLPNPFDLPIADFLHPLDLAVDLTAGHPASGTSLSGKPRVELYIAPYSRILESFDTAWPLLLPPEEQKRAESFRVQADRERFIAGRLLLRCLLSRKCSQFSAFSEAGQTTEPRDWQLKTEQYGKPYLSGPPIFIPPSRPLSLPLPPLKRPTKNSQLHDTHTGMPHFNLAHSGAYVALAFSEQLELGLDIEQQQSRRHNLNGIARLLFEKTEQQTLQHLLQQDTERAEQLFFQLWCRYEALSKLEGTGLLARPQNCRPFSSTEGHFYCDSSTTRYFWALSLREQQTIEAT</sequence>
<evidence type="ECO:0000313" key="4">
    <source>
        <dbReference type="EMBL" id="WGK69290.1"/>
    </source>
</evidence>
<dbReference type="InterPro" id="IPR050559">
    <property type="entry name" value="P-Pant_transferase_sf"/>
</dbReference>
<name>A0ABY8MGZ4_9SPIO</name>
<dbReference type="SUPFAM" id="SSF56214">
    <property type="entry name" value="4'-phosphopantetheinyl transferase"/>
    <property type="match status" value="2"/>
</dbReference>
<protein>
    <submittedName>
        <fullName evidence="4">4'-phosphopantetheinyl transferase superfamily protein</fullName>
    </submittedName>
</protein>
<dbReference type="InterPro" id="IPR037143">
    <property type="entry name" value="4-PPantetheinyl_Trfase_dom_sf"/>
</dbReference>
<dbReference type="Gene3D" id="3.90.470.20">
    <property type="entry name" value="4'-phosphopantetheinyl transferase domain"/>
    <property type="match status" value="1"/>
</dbReference>
<keyword evidence="5" id="KW-1185">Reference proteome</keyword>
<dbReference type="GO" id="GO:0016740">
    <property type="term" value="F:transferase activity"/>
    <property type="evidence" value="ECO:0007669"/>
    <property type="project" value="UniProtKB-KW"/>
</dbReference>
<feature type="domain" description="4'-phosphopantetheinyl transferase" evidence="3">
    <location>
        <begin position="186"/>
        <end position="282"/>
    </location>
</feature>
<dbReference type="RefSeq" id="WP_326927472.1">
    <property type="nucleotide sequence ID" value="NZ_CP123443.1"/>
</dbReference>
<organism evidence="4 5">
    <name type="scientific">Candidatus Haliotispira prima</name>
    <dbReference type="NCBI Taxonomy" id="3034016"/>
    <lineage>
        <taxon>Bacteria</taxon>
        <taxon>Pseudomonadati</taxon>
        <taxon>Spirochaetota</taxon>
        <taxon>Spirochaetia</taxon>
        <taxon>Spirochaetales</taxon>
        <taxon>Spirochaetaceae</taxon>
        <taxon>Candidatus Haliotispira</taxon>
    </lineage>
</organism>
<evidence type="ECO:0000313" key="5">
    <source>
        <dbReference type="Proteomes" id="UP001228690"/>
    </source>
</evidence>
<evidence type="ECO:0000259" key="3">
    <source>
        <dbReference type="Pfam" id="PF01648"/>
    </source>
</evidence>
<accession>A0ABY8MGZ4</accession>
<proteinExistence type="inferred from homology"/>
<dbReference type="InterPro" id="IPR008278">
    <property type="entry name" value="4-PPantetheinyl_Trfase_dom"/>
</dbReference>
<dbReference type="Proteomes" id="UP001228690">
    <property type="component" value="Chromosome"/>
</dbReference>
<keyword evidence="2 4" id="KW-0808">Transferase</keyword>
<evidence type="ECO:0000256" key="1">
    <source>
        <dbReference type="ARBA" id="ARBA00010990"/>
    </source>
</evidence>
<dbReference type="PANTHER" id="PTHR12215:SF10">
    <property type="entry name" value="L-AMINOADIPATE-SEMIALDEHYDE DEHYDROGENASE-PHOSPHOPANTETHEINYL TRANSFERASE"/>
    <property type="match status" value="1"/>
</dbReference>
<comment type="similarity">
    <text evidence="1">Belongs to the P-Pant transferase superfamily. Gsp/Sfp/HetI/AcpT family.</text>
</comment>
<evidence type="ECO:0000256" key="2">
    <source>
        <dbReference type="ARBA" id="ARBA00022679"/>
    </source>
</evidence>
<dbReference type="PANTHER" id="PTHR12215">
    <property type="entry name" value="PHOSPHOPANTETHEINE TRANSFERASE"/>
    <property type="match status" value="1"/>
</dbReference>
<dbReference type="Pfam" id="PF01648">
    <property type="entry name" value="ACPS"/>
    <property type="match status" value="1"/>
</dbReference>